<dbReference type="EMBL" id="LAZR01014695">
    <property type="protein sequence ID" value="KKM16346.1"/>
    <property type="molecule type" value="Genomic_DNA"/>
</dbReference>
<protein>
    <recommendedName>
        <fullName evidence="1">Glycosyltransferase 2-like domain-containing protein</fullName>
    </recommendedName>
</protein>
<sequence length="279" mass="33413">MKGVSYAFIIYNMIKQNNEKWVKESFDSIKNQSDDIIVVDYSSDDNIKEVVKEYGFRFFRIDKIKGLPIHGAKMWNKAIYEAKYDILVMLTPDGIFDENLTDSILKWYKKYDYKKYFLNISFFMQTENNKLIPGSLWVYYKPFLLKVRGLDERTYMRGGLERGTHRYSLRIMYDIFNLKKFDVTANNIHRFHKPRKTGRVTNRNYTIRMILLKYTPKVLITLQKTFSILKKNIDLFNKIRQLTHSNILKKLGEYSNTKLIDDINENFEDGIKKVINSYW</sequence>
<dbReference type="Gene3D" id="3.90.550.10">
    <property type="entry name" value="Spore Coat Polysaccharide Biosynthesis Protein SpsA, Chain A"/>
    <property type="match status" value="1"/>
</dbReference>
<dbReference type="Pfam" id="PF00535">
    <property type="entry name" value="Glycos_transf_2"/>
    <property type="match status" value="1"/>
</dbReference>
<gene>
    <name evidence="2" type="ORF">LCGC14_1686770</name>
</gene>
<feature type="domain" description="Glycosyltransferase 2-like" evidence="1">
    <location>
        <begin position="17"/>
        <end position="130"/>
    </location>
</feature>
<dbReference type="CDD" id="cd00761">
    <property type="entry name" value="Glyco_tranf_GTA_type"/>
    <property type="match status" value="1"/>
</dbReference>
<reference evidence="2" key="1">
    <citation type="journal article" date="2015" name="Nature">
        <title>Complex archaea that bridge the gap between prokaryotes and eukaryotes.</title>
        <authorList>
            <person name="Spang A."/>
            <person name="Saw J.H."/>
            <person name="Jorgensen S.L."/>
            <person name="Zaremba-Niedzwiedzka K."/>
            <person name="Martijn J."/>
            <person name="Lind A.E."/>
            <person name="van Eijk R."/>
            <person name="Schleper C."/>
            <person name="Guy L."/>
            <person name="Ettema T.J."/>
        </authorList>
    </citation>
    <scope>NUCLEOTIDE SEQUENCE</scope>
</reference>
<evidence type="ECO:0000313" key="2">
    <source>
        <dbReference type="EMBL" id="KKM16346.1"/>
    </source>
</evidence>
<organism evidence="2">
    <name type="scientific">marine sediment metagenome</name>
    <dbReference type="NCBI Taxonomy" id="412755"/>
    <lineage>
        <taxon>unclassified sequences</taxon>
        <taxon>metagenomes</taxon>
        <taxon>ecological metagenomes</taxon>
    </lineage>
</organism>
<name>A0A0F9HM25_9ZZZZ</name>
<dbReference type="SUPFAM" id="SSF53448">
    <property type="entry name" value="Nucleotide-diphospho-sugar transferases"/>
    <property type="match status" value="1"/>
</dbReference>
<dbReference type="InterPro" id="IPR029044">
    <property type="entry name" value="Nucleotide-diphossugar_trans"/>
</dbReference>
<dbReference type="AlphaFoldDB" id="A0A0F9HM25"/>
<accession>A0A0F9HM25</accession>
<comment type="caution">
    <text evidence="2">The sequence shown here is derived from an EMBL/GenBank/DDBJ whole genome shotgun (WGS) entry which is preliminary data.</text>
</comment>
<proteinExistence type="predicted"/>
<dbReference type="InterPro" id="IPR001173">
    <property type="entry name" value="Glyco_trans_2-like"/>
</dbReference>
<evidence type="ECO:0000259" key="1">
    <source>
        <dbReference type="Pfam" id="PF00535"/>
    </source>
</evidence>